<evidence type="ECO:0000313" key="1">
    <source>
        <dbReference type="EMBL" id="MPL58373.1"/>
    </source>
</evidence>
<comment type="caution">
    <text evidence="1">The sequence shown here is derived from an EMBL/GenBank/DDBJ whole genome shotgun (WGS) entry which is preliminary data.</text>
</comment>
<reference evidence="1" key="1">
    <citation type="submission" date="2019-08" db="EMBL/GenBank/DDBJ databases">
        <authorList>
            <person name="Kucharzyk K."/>
            <person name="Murdoch R.W."/>
            <person name="Higgins S."/>
            <person name="Loffler F."/>
        </authorList>
    </citation>
    <scope>NUCLEOTIDE SEQUENCE</scope>
</reference>
<gene>
    <name evidence="1" type="ORF">SDC9_03905</name>
</gene>
<organism evidence="1">
    <name type="scientific">bioreactor metagenome</name>
    <dbReference type="NCBI Taxonomy" id="1076179"/>
    <lineage>
        <taxon>unclassified sequences</taxon>
        <taxon>metagenomes</taxon>
        <taxon>ecological metagenomes</taxon>
    </lineage>
</organism>
<sequence>MTVASQVKQTLATLKGNQGTLRLYALQTRDEETKLIYNETLKATSVMINDLERRLQTLEYQEPQYKGN</sequence>
<proteinExistence type="predicted"/>
<dbReference type="Pfam" id="PF07870">
    <property type="entry name" value="DUF1657"/>
    <property type="match status" value="1"/>
</dbReference>
<accession>A0A644SUT8</accession>
<dbReference type="AlphaFoldDB" id="A0A644SUT8"/>
<dbReference type="InterPro" id="IPR012452">
    <property type="entry name" value="DUF1657"/>
</dbReference>
<name>A0A644SUT8_9ZZZZ</name>
<dbReference type="EMBL" id="VSSQ01000007">
    <property type="protein sequence ID" value="MPL58373.1"/>
    <property type="molecule type" value="Genomic_DNA"/>
</dbReference>
<evidence type="ECO:0008006" key="2">
    <source>
        <dbReference type="Google" id="ProtNLM"/>
    </source>
</evidence>
<protein>
    <recommendedName>
        <fullName evidence="2">DUF1657 domain-containing protein</fullName>
    </recommendedName>
</protein>